<evidence type="ECO:0000256" key="1">
    <source>
        <dbReference type="ARBA" id="ARBA00010333"/>
    </source>
</evidence>
<dbReference type="AlphaFoldDB" id="A0A9X1XKJ7"/>
<comment type="similarity">
    <text evidence="1">Belongs to the bacterial solute-binding protein 3 family.</text>
</comment>
<feature type="chain" id="PRO_5040945251" evidence="3">
    <location>
        <begin position="18"/>
        <end position="245"/>
    </location>
</feature>
<dbReference type="PANTHER" id="PTHR35936:SF25">
    <property type="entry name" value="ABC TRANSPORTER SUBSTRATE-BINDING PROTEIN"/>
    <property type="match status" value="1"/>
</dbReference>
<comment type="caution">
    <text evidence="5">The sequence shown here is derived from an EMBL/GenBank/DDBJ whole genome shotgun (WGS) entry which is preliminary data.</text>
</comment>
<dbReference type="Gene3D" id="3.40.190.10">
    <property type="entry name" value="Periplasmic binding protein-like II"/>
    <property type="match status" value="2"/>
</dbReference>
<dbReference type="Proteomes" id="UP001139559">
    <property type="component" value="Unassembled WGS sequence"/>
</dbReference>
<evidence type="ECO:0000256" key="2">
    <source>
        <dbReference type="ARBA" id="ARBA00022729"/>
    </source>
</evidence>
<evidence type="ECO:0000256" key="3">
    <source>
        <dbReference type="SAM" id="SignalP"/>
    </source>
</evidence>
<evidence type="ECO:0000313" key="5">
    <source>
        <dbReference type="EMBL" id="MCK6263598.1"/>
    </source>
</evidence>
<feature type="signal peptide" evidence="3">
    <location>
        <begin position="1"/>
        <end position="17"/>
    </location>
</feature>
<gene>
    <name evidence="5" type="ORF">KP803_09975</name>
</gene>
<evidence type="ECO:0000259" key="4">
    <source>
        <dbReference type="Pfam" id="PF00497"/>
    </source>
</evidence>
<dbReference type="RefSeq" id="WP_248008676.1">
    <property type="nucleotide sequence ID" value="NZ_JAJHVV010000005.1"/>
</dbReference>
<evidence type="ECO:0000313" key="6">
    <source>
        <dbReference type="Proteomes" id="UP001139559"/>
    </source>
</evidence>
<dbReference type="Pfam" id="PF00497">
    <property type="entry name" value="SBP_bac_3"/>
    <property type="match status" value="1"/>
</dbReference>
<keyword evidence="2 3" id="KW-0732">Signal</keyword>
<proteinExistence type="inferred from homology"/>
<organism evidence="5 6">
    <name type="scientific">Vibrio amylolyticus</name>
    <dbReference type="NCBI Taxonomy" id="2847292"/>
    <lineage>
        <taxon>Bacteria</taxon>
        <taxon>Pseudomonadati</taxon>
        <taxon>Pseudomonadota</taxon>
        <taxon>Gammaproteobacteria</taxon>
        <taxon>Vibrionales</taxon>
        <taxon>Vibrionaceae</taxon>
        <taxon>Vibrio</taxon>
    </lineage>
</organism>
<dbReference type="SUPFAM" id="SSF53850">
    <property type="entry name" value="Periplasmic binding protein-like II"/>
    <property type="match status" value="1"/>
</dbReference>
<name>A0A9X1XKJ7_9VIBR</name>
<dbReference type="EMBL" id="JAJHVV010000005">
    <property type="protein sequence ID" value="MCK6263598.1"/>
    <property type="molecule type" value="Genomic_DNA"/>
</dbReference>
<dbReference type="PANTHER" id="PTHR35936">
    <property type="entry name" value="MEMBRANE-BOUND LYTIC MUREIN TRANSGLYCOSYLASE F"/>
    <property type="match status" value="1"/>
</dbReference>
<protein>
    <submittedName>
        <fullName evidence="5">Transporter substrate-binding domain-containing protein</fullName>
    </submittedName>
</protein>
<sequence length="245" mass="28292">MAKWVTILFLVSSLCKAKDVVTLASGEWYPYQSQSLRQGGYVSHIVSEAFRLEGYEVSVLYYPWARGFDKVKLGDIDGSFSYSKTDDREKYVLYSDIILSLPISVFHLKGNEIEWENIDDLGNYELGGVLGYDYGVSDLEKERVLTINRIQNQMGNYQKLLTGRLDVLFEYPHVAEFFIEKLQAKDQIVMHSKQFKVLSYSLIISKKSKRSKELIKAFNQGLRKLRETGMYEEIELNATLGLYEK</sequence>
<reference evidence="5" key="1">
    <citation type="submission" date="2021-11" db="EMBL/GenBank/DDBJ databases">
        <title>Vibrio ZSDE26 sp. nov. and Vibrio ZSDZ34 sp. nov., isolated from coastal seawater in Qingdao.</title>
        <authorList>
            <person name="Zhang P."/>
        </authorList>
    </citation>
    <scope>NUCLEOTIDE SEQUENCE</scope>
    <source>
        <strain evidence="5">ZSDE26</strain>
    </source>
</reference>
<keyword evidence="6" id="KW-1185">Reference proteome</keyword>
<dbReference type="InterPro" id="IPR001638">
    <property type="entry name" value="Solute-binding_3/MltF_N"/>
</dbReference>
<feature type="domain" description="Solute-binding protein family 3/N-terminal" evidence="4">
    <location>
        <begin position="27"/>
        <end position="235"/>
    </location>
</feature>
<accession>A0A9X1XKJ7</accession>